<keyword evidence="6" id="KW-1185">Reference proteome</keyword>
<dbReference type="GO" id="GO:0008879">
    <property type="term" value="F:glucose-1-phosphate thymidylyltransferase activity"/>
    <property type="evidence" value="ECO:0007669"/>
    <property type="project" value="UniProtKB-EC"/>
</dbReference>
<dbReference type="InterPro" id="IPR005835">
    <property type="entry name" value="NTP_transferase_dom"/>
</dbReference>
<comment type="caution">
    <text evidence="4">The sequence shown here is derived from an EMBL/GenBank/DDBJ whole genome shotgun (WGS) entry which is preliminary data.</text>
</comment>
<dbReference type="RefSeq" id="WP_007785370.1">
    <property type="nucleotide sequence ID" value="NZ_BJOD01000001.1"/>
</dbReference>
<protein>
    <submittedName>
        <fullName evidence="4">Glucose-1-phosphate thymidylyltransferase</fullName>
        <ecNumber evidence="4">2.7.7.24</ecNumber>
    </submittedName>
</protein>
<name>A0A3M8AQG9_9BACL</name>
<evidence type="ECO:0000313" key="4">
    <source>
        <dbReference type="EMBL" id="RNB53422.1"/>
    </source>
</evidence>
<keyword evidence="4" id="KW-0548">Nucleotidyltransferase</keyword>
<reference evidence="4 5" key="1">
    <citation type="submission" date="2018-10" db="EMBL/GenBank/DDBJ databases">
        <title>Phylogenomics of Brevibacillus.</title>
        <authorList>
            <person name="Dunlap C."/>
        </authorList>
    </citation>
    <scope>NUCLEOTIDE SEQUENCE [LARGE SCALE GENOMIC DNA]</scope>
    <source>
        <strain evidence="4 5">NRRL NRS 1219</strain>
    </source>
</reference>
<organism evidence="4 5">
    <name type="scientific">Brevibacillus agri</name>
    <dbReference type="NCBI Taxonomy" id="51101"/>
    <lineage>
        <taxon>Bacteria</taxon>
        <taxon>Bacillati</taxon>
        <taxon>Bacillota</taxon>
        <taxon>Bacilli</taxon>
        <taxon>Bacillales</taxon>
        <taxon>Paenibacillaceae</taxon>
        <taxon>Brevibacillus</taxon>
    </lineage>
</organism>
<dbReference type="InterPro" id="IPR056729">
    <property type="entry name" value="GMPPB_C"/>
</dbReference>
<dbReference type="EC" id="2.7.7.24" evidence="4"/>
<dbReference type="InterPro" id="IPR029044">
    <property type="entry name" value="Nucleotide-diphossugar_trans"/>
</dbReference>
<dbReference type="InterPro" id="IPR005908">
    <property type="entry name" value="G1P_thy_trans_l"/>
</dbReference>
<dbReference type="Gene3D" id="2.160.10.10">
    <property type="entry name" value="Hexapeptide repeat proteins"/>
    <property type="match status" value="1"/>
</dbReference>
<dbReference type="Gene3D" id="3.90.550.10">
    <property type="entry name" value="Spore Coat Polysaccharide Biosynthesis Protein SpsA, Chain A"/>
    <property type="match status" value="1"/>
</dbReference>
<evidence type="ECO:0000259" key="2">
    <source>
        <dbReference type="Pfam" id="PF25087"/>
    </source>
</evidence>
<evidence type="ECO:0000313" key="6">
    <source>
        <dbReference type="Proteomes" id="UP000317180"/>
    </source>
</evidence>
<dbReference type="Pfam" id="PF25087">
    <property type="entry name" value="GMPPB_C"/>
    <property type="match status" value="1"/>
</dbReference>
<dbReference type="CDD" id="cd04189">
    <property type="entry name" value="G1P_TT_long"/>
    <property type="match status" value="1"/>
</dbReference>
<gene>
    <name evidence="3" type="ORF">BAG01nite_00230</name>
    <name evidence="4" type="ORF">EB820_17725</name>
</gene>
<dbReference type="PANTHER" id="PTHR42883">
    <property type="entry name" value="GLUCOSE-1-PHOSPHATE THYMIDYLTRANSFERASE"/>
    <property type="match status" value="1"/>
</dbReference>
<dbReference type="EMBL" id="BJOD01000001">
    <property type="protein sequence ID" value="GED23921.1"/>
    <property type="molecule type" value="Genomic_DNA"/>
</dbReference>
<dbReference type="NCBIfam" id="TIGR01208">
    <property type="entry name" value="rmlA_long"/>
    <property type="match status" value="1"/>
</dbReference>
<evidence type="ECO:0000313" key="3">
    <source>
        <dbReference type="EMBL" id="GED23921.1"/>
    </source>
</evidence>
<reference evidence="3 6" key="2">
    <citation type="submission" date="2019-06" db="EMBL/GenBank/DDBJ databases">
        <title>Whole genome shotgun sequence of Brevibacillus agri NBRC 15538.</title>
        <authorList>
            <person name="Hosoyama A."/>
            <person name="Uohara A."/>
            <person name="Ohji S."/>
            <person name="Ichikawa N."/>
        </authorList>
    </citation>
    <scope>NUCLEOTIDE SEQUENCE [LARGE SCALE GENOMIC DNA]</scope>
    <source>
        <strain evidence="3 6">NBRC 15538</strain>
    </source>
</reference>
<dbReference type="PANTHER" id="PTHR42883:SF2">
    <property type="entry name" value="THYMIDYLYLTRANSFERASE"/>
    <property type="match status" value="1"/>
</dbReference>
<feature type="domain" description="Nucleotidyl transferase" evidence="1">
    <location>
        <begin position="2"/>
        <end position="232"/>
    </location>
</feature>
<dbReference type="OrthoDB" id="9803871at2"/>
<dbReference type="Pfam" id="PF00483">
    <property type="entry name" value="NTP_transferase"/>
    <property type="match status" value="1"/>
</dbReference>
<accession>A0A3M8AQG9</accession>
<sequence length="348" mass="38134">MKGLILCAGRGTRLHPFSYSQPKTLLPVANHPVLHYCISKLREVGVHDIGIVIHPSQVQIPPLVGNGSQFGATITFIEQEVPLGIAHAVHLAHPFLQDEPFILLLGDNLLMDSLHGLMRAFTSEKSDGVVMLSEVERPQDYGIAEVQEGRLVSVEEKPRQPKSNLAVIGAYLFTPPIFESIATLQPSARGEYEITDAIQSMIDRGFHIAHALTSGKYSDVGTIDRWLEANRWMLAKDLGQTHQIGQRSVVTNCEIIGPVLIGEDCHIENCRLGPYVSIQNGVHLKNCAHIENSILLENSSLMDVAWSVTDSVFGRSSHLTGQSANSSGVFILSDKSSIRIPAVKREDT</sequence>
<dbReference type="SUPFAM" id="SSF53448">
    <property type="entry name" value="Nucleotide-diphospho-sugar transferases"/>
    <property type="match status" value="1"/>
</dbReference>
<dbReference type="EMBL" id="RHHN01000048">
    <property type="protein sequence ID" value="RNB53422.1"/>
    <property type="molecule type" value="Genomic_DNA"/>
</dbReference>
<dbReference type="AlphaFoldDB" id="A0A3M8AQG9"/>
<proteinExistence type="predicted"/>
<keyword evidence="4" id="KW-0808">Transferase</keyword>
<evidence type="ECO:0000313" key="5">
    <source>
        <dbReference type="Proteomes" id="UP000276178"/>
    </source>
</evidence>
<feature type="domain" description="Mannose-1-phosphate guanyltransferase C-terminal" evidence="2">
    <location>
        <begin position="255"/>
        <end position="335"/>
    </location>
</feature>
<dbReference type="Proteomes" id="UP000317180">
    <property type="component" value="Unassembled WGS sequence"/>
</dbReference>
<evidence type="ECO:0000259" key="1">
    <source>
        <dbReference type="Pfam" id="PF00483"/>
    </source>
</evidence>
<dbReference type="Proteomes" id="UP000276178">
    <property type="component" value="Unassembled WGS sequence"/>
</dbReference>
<dbReference type="GeneID" id="82811877"/>